<gene>
    <name evidence="2" type="ORF">PAPYR_7434</name>
</gene>
<dbReference type="PANTHER" id="PTHR10476">
    <property type="entry name" value="CHARGED MULTIVESICULAR BODY PROTEIN"/>
    <property type="match status" value="1"/>
</dbReference>
<comment type="caution">
    <text evidence="2">The sequence shown here is derived from an EMBL/GenBank/DDBJ whole genome shotgun (WGS) entry which is preliminary data.</text>
</comment>
<dbReference type="Gene3D" id="6.10.140.1230">
    <property type="match status" value="1"/>
</dbReference>
<dbReference type="Proteomes" id="UP001141327">
    <property type="component" value="Unassembled WGS sequence"/>
</dbReference>
<dbReference type="EMBL" id="JAPMOS010000053">
    <property type="protein sequence ID" value="KAJ4457143.1"/>
    <property type="molecule type" value="Genomic_DNA"/>
</dbReference>
<keyword evidence="3" id="KW-1185">Reference proteome</keyword>
<reference evidence="2" key="1">
    <citation type="journal article" date="2022" name="bioRxiv">
        <title>Genomics of Preaxostyla Flagellates Illuminates Evolutionary Transitions and the Path Towards Mitochondrial Loss.</title>
        <authorList>
            <person name="Novak L.V.F."/>
            <person name="Treitli S.C."/>
            <person name="Pyrih J."/>
            <person name="Halakuc P."/>
            <person name="Pipaliya S.V."/>
            <person name="Vacek V."/>
            <person name="Brzon O."/>
            <person name="Soukal P."/>
            <person name="Eme L."/>
            <person name="Dacks J.B."/>
            <person name="Karnkowska A."/>
            <person name="Elias M."/>
            <person name="Hampl V."/>
        </authorList>
    </citation>
    <scope>NUCLEOTIDE SEQUENCE</scope>
    <source>
        <strain evidence="2">RCP-MX</strain>
    </source>
</reference>
<protein>
    <submittedName>
        <fullName evidence="2">Charged multivesicular body protein 1</fullName>
    </submittedName>
</protein>
<name>A0ABQ8UG87_9EUKA</name>
<evidence type="ECO:0000313" key="2">
    <source>
        <dbReference type="EMBL" id="KAJ4457143.1"/>
    </source>
</evidence>
<evidence type="ECO:0000313" key="3">
    <source>
        <dbReference type="Proteomes" id="UP001141327"/>
    </source>
</evidence>
<accession>A0ABQ8UG87</accession>
<feature type="region of interest" description="Disordered" evidence="1">
    <location>
        <begin position="183"/>
        <end position="211"/>
    </location>
</feature>
<feature type="compositionally biased region" description="Low complexity" evidence="1">
    <location>
        <begin position="183"/>
        <end position="193"/>
    </location>
</feature>
<proteinExistence type="predicted"/>
<feature type="compositionally biased region" description="Basic and acidic residues" evidence="1">
    <location>
        <begin position="202"/>
        <end position="211"/>
    </location>
</feature>
<organism evidence="2 3">
    <name type="scientific">Paratrimastix pyriformis</name>
    <dbReference type="NCBI Taxonomy" id="342808"/>
    <lineage>
        <taxon>Eukaryota</taxon>
        <taxon>Metamonada</taxon>
        <taxon>Preaxostyla</taxon>
        <taxon>Paratrimastigidae</taxon>
        <taxon>Paratrimastix</taxon>
    </lineage>
</organism>
<sequence length="211" mass="23502">MGASESRMLEKQLFDLKFTSKQLIRMSKKAEKDEAADKLKLKAAIEKNNSDGARIYAQNAIRNKQQALNYLRLSSRVDAVASRLEAAVRMNQVTHSMGQVVHGLDSALASMNTEKISRIMDKFEKQFEDLDVQQSYVEGAINQTTSLVTPVDQVDTLIQQVADEHHLDVSHMLPAPATTVPEAQAVAAPAPTERPLSQQDELTDRLNHLQH</sequence>
<evidence type="ECO:0000256" key="1">
    <source>
        <dbReference type="SAM" id="MobiDB-lite"/>
    </source>
</evidence>
<dbReference type="InterPro" id="IPR005024">
    <property type="entry name" value="Snf7_fam"/>
</dbReference>
<dbReference type="Pfam" id="PF03357">
    <property type="entry name" value="Snf7"/>
    <property type="match status" value="1"/>
</dbReference>